<reference evidence="7" key="1">
    <citation type="submission" date="2022-04" db="EMBL/GenBank/DDBJ databases">
        <title>Paenibacillus mangrovi sp. nov., a novel endophytic bacterium isolated from bark of Kandelia candel.</title>
        <authorList>
            <person name="Tuo L."/>
        </authorList>
    </citation>
    <scope>NUCLEOTIDE SEQUENCE</scope>
    <source>
        <strain evidence="7">KQZ6P-2</strain>
    </source>
</reference>
<evidence type="ECO:0000256" key="2">
    <source>
        <dbReference type="ARBA" id="ARBA00008854"/>
    </source>
</evidence>
<evidence type="ECO:0000313" key="7">
    <source>
        <dbReference type="EMBL" id="MCJ8011593.1"/>
    </source>
</evidence>
<dbReference type="GO" id="GO:0016020">
    <property type="term" value="C:membrane"/>
    <property type="evidence" value="ECO:0007669"/>
    <property type="project" value="UniProtKB-SubCell"/>
</dbReference>
<evidence type="ECO:0000256" key="5">
    <source>
        <dbReference type="ARBA" id="ARBA00023136"/>
    </source>
</evidence>
<dbReference type="InterPro" id="IPR023353">
    <property type="entry name" value="LemA-like_dom_sf"/>
</dbReference>
<sequence length="210" mass="23866">MEEEAEEAAAHFKALGLPYHSFGNGGIDVVGYIVIGVIVLLLLWLIFTYNRLILLKNRVRNNWSQVDVVLKNRFDLIPNLVETVKGYAAHEKEAFTRVSELRTQYASAGSVQEQAAVSGEISGLMSRLLMVAESYPELKANENFLYLKQQLTAIEDKIRFARQFYNDTVEAYNTAVMSFPTNMLAGLFNFKQERFFHIDEAEKSGPQVKF</sequence>
<evidence type="ECO:0000256" key="1">
    <source>
        <dbReference type="ARBA" id="ARBA00004167"/>
    </source>
</evidence>
<comment type="similarity">
    <text evidence="2">Belongs to the LemA family.</text>
</comment>
<evidence type="ECO:0000313" key="8">
    <source>
        <dbReference type="Proteomes" id="UP001139347"/>
    </source>
</evidence>
<keyword evidence="3 6" id="KW-0812">Transmembrane</keyword>
<dbReference type="Gene3D" id="1.20.1440.20">
    <property type="entry name" value="LemA-like domain"/>
    <property type="match status" value="1"/>
</dbReference>
<keyword evidence="4 6" id="KW-1133">Transmembrane helix</keyword>
<comment type="caution">
    <text evidence="7">The sequence shown here is derived from an EMBL/GenBank/DDBJ whole genome shotgun (WGS) entry which is preliminary data.</text>
</comment>
<dbReference type="PANTHER" id="PTHR34478:SF2">
    <property type="entry name" value="MEMBRANE PROTEIN"/>
    <property type="match status" value="1"/>
</dbReference>
<dbReference type="EMBL" id="JALIRP010000002">
    <property type="protein sequence ID" value="MCJ8011593.1"/>
    <property type="molecule type" value="Genomic_DNA"/>
</dbReference>
<comment type="subcellular location">
    <subcellularLocation>
        <location evidence="1">Membrane</location>
        <topology evidence="1">Single-pass membrane protein</topology>
    </subcellularLocation>
</comment>
<dbReference type="SUPFAM" id="SSF140478">
    <property type="entry name" value="LemA-like"/>
    <property type="match status" value="1"/>
</dbReference>
<protein>
    <submittedName>
        <fullName evidence="7">LemA family protein</fullName>
    </submittedName>
</protein>
<organism evidence="7 8">
    <name type="scientific">Paenibacillus mangrovi</name>
    <dbReference type="NCBI Taxonomy" id="2931978"/>
    <lineage>
        <taxon>Bacteria</taxon>
        <taxon>Bacillati</taxon>
        <taxon>Bacillota</taxon>
        <taxon>Bacilli</taxon>
        <taxon>Bacillales</taxon>
        <taxon>Paenibacillaceae</taxon>
        <taxon>Paenibacillus</taxon>
    </lineage>
</organism>
<keyword evidence="5 6" id="KW-0472">Membrane</keyword>
<dbReference type="PANTHER" id="PTHR34478">
    <property type="entry name" value="PROTEIN LEMA"/>
    <property type="match status" value="1"/>
</dbReference>
<name>A0A9X1WQ10_9BACL</name>
<dbReference type="AlphaFoldDB" id="A0A9X1WQ10"/>
<accession>A0A9X1WQ10</accession>
<proteinExistence type="inferred from homology"/>
<evidence type="ECO:0000256" key="6">
    <source>
        <dbReference type="SAM" id="Phobius"/>
    </source>
</evidence>
<dbReference type="InterPro" id="IPR007156">
    <property type="entry name" value="MamQ_LemA"/>
</dbReference>
<evidence type="ECO:0000256" key="4">
    <source>
        <dbReference type="ARBA" id="ARBA00022989"/>
    </source>
</evidence>
<keyword evidence="8" id="KW-1185">Reference proteome</keyword>
<dbReference type="Pfam" id="PF04011">
    <property type="entry name" value="LemA"/>
    <property type="match status" value="1"/>
</dbReference>
<gene>
    <name evidence="7" type="ORF">MUG84_07495</name>
</gene>
<evidence type="ECO:0000256" key="3">
    <source>
        <dbReference type="ARBA" id="ARBA00022692"/>
    </source>
</evidence>
<feature type="transmembrane region" description="Helical" evidence="6">
    <location>
        <begin position="29"/>
        <end position="50"/>
    </location>
</feature>
<dbReference type="Proteomes" id="UP001139347">
    <property type="component" value="Unassembled WGS sequence"/>
</dbReference>